<feature type="non-terminal residue" evidence="10">
    <location>
        <position position="1"/>
    </location>
</feature>
<reference evidence="10 11" key="1">
    <citation type="submission" date="2009-01" db="EMBL/GenBank/DDBJ databases">
        <authorList>
            <person name="Fulton L."/>
            <person name="Clifton S."/>
            <person name="Chinwalla A.T."/>
            <person name="Mitreva M."/>
            <person name="Sodergren E."/>
            <person name="Weinstock G."/>
            <person name="Clifton S."/>
            <person name="Dooling D.J."/>
            <person name="Fulton B."/>
            <person name="Minx P."/>
            <person name="Pepin K.H."/>
            <person name="Johnson M."/>
            <person name="Bhonagiri V."/>
            <person name="Nash W.E."/>
            <person name="Mardis E.R."/>
            <person name="Wilson R.K."/>
        </authorList>
    </citation>
    <scope>NUCLEOTIDE SEQUENCE [LARGE SCALE GENOMIC DNA]</scope>
    <source>
        <strain evidence="10 11">NRL30031/H210</strain>
    </source>
</reference>
<evidence type="ECO:0000256" key="2">
    <source>
        <dbReference type="ARBA" id="ARBA00005745"/>
    </source>
</evidence>
<comment type="caution">
    <text evidence="10">The sequence shown here is derived from an EMBL/GenBank/DDBJ whole genome shotgun (WGS) entry which is preliminary data.</text>
</comment>
<dbReference type="InterPro" id="IPR003004">
    <property type="entry name" value="GspF/PilC"/>
</dbReference>
<dbReference type="PANTHER" id="PTHR30012">
    <property type="entry name" value="GENERAL SECRETION PATHWAY PROTEIN"/>
    <property type="match status" value="1"/>
</dbReference>
<organism evidence="10 11">
    <name type="scientific">Neisseria flavescens NRL30031/H210</name>
    <dbReference type="NCBI Taxonomy" id="546264"/>
    <lineage>
        <taxon>Bacteria</taxon>
        <taxon>Pseudomonadati</taxon>
        <taxon>Pseudomonadota</taxon>
        <taxon>Betaproteobacteria</taxon>
        <taxon>Neisseriales</taxon>
        <taxon>Neisseriaceae</taxon>
        <taxon>Neisseria</taxon>
    </lineage>
</organism>
<evidence type="ECO:0000256" key="6">
    <source>
        <dbReference type="ARBA" id="ARBA00022989"/>
    </source>
</evidence>
<dbReference type="InterPro" id="IPR018076">
    <property type="entry name" value="T2SS_GspF_dom"/>
</dbReference>
<evidence type="ECO:0000256" key="5">
    <source>
        <dbReference type="ARBA" id="ARBA00022692"/>
    </source>
</evidence>
<evidence type="ECO:0000313" key="10">
    <source>
        <dbReference type="EMBL" id="EEG32476.1"/>
    </source>
</evidence>
<keyword evidence="3" id="KW-1003">Cell membrane</keyword>
<feature type="domain" description="Type II secretion system protein GspF" evidence="9">
    <location>
        <begin position="1"/>
        <end position="105"/>
    </location>
</feature>
<evidence type="ECO:0000259" key="9">
    <source>
        <dbReference type="Pfam" id="PF00482"/>
    </source>
</evidence>
<evidence type="ECO:0000256" key="3">
    <source>
        <dbReference type="ARBA" id="ARBA00022475"/>
    </source>
</evidence>
<keyword evidence="11" id="KW-1185">Reference proteome</keyword>
<sequence>LDSVAGASGNILYEEATQDIRAKVAQGLSLTFSMQSTDMFPNMVIQMAAIGEESGSLDDMLNKAAEFYEDEVDNSVSQLSHLMEPIIMVVLGSLIGILLTAMYLPLFNLGNVVG</sequence>
<evidence type="ECO:0000256" key="4">
    <source>
        <dbReference type="ARBA" id="ARBA00022519"/>
    </source>
</evidence>
<dbReference type="Gene3D" id="1.20.81.30">
    <property type="entry name" value="Type II secretion system (T2SS), domain F"/>
    <property type="match status" value="1"/>
</dbReference>
<comment type="similarity">
    <text evidence="2">Belongs to the GSP F family.</text>
</comment>
<accession>C0ER44</accession>
<dbReference type="PANTHER" id="PTHR30012:SF7">
    <property type="entry name" value="PROTEIN TRANSPORT PROTEIN HOFC HOMOLOG"/>
    <property type="match status" value="1"/>
</dbReference>
<gene>
    <name evidence="10" type="ORF">NEIFLAOT_02444</name>
</gene>
<evidence type="ECO:0000256" key="7">
    <source>
        <dbReference type="ARBA" id="ARBA00023136"/>
    </source>
</evidence>
<name>C0ER44_NEIFL</name>
<dbReference type="eggNOG" id="COG1459">
    <property type="taxonomic scope" value="Bacteria"/>
</dbReference>
<evidence type="ECO:0000256" key="1">
    <source>
        <dbReference type="ARBA" id="ARBA00004429"/>
    </source>
</evidence>
<dbReference type="AlphaFoldDB" id="C0ER44"/>
<dbReference type="GO" id="GO:0015628">
    <property type="term" value="P:protein secretion by the type II secretion system"/>
    <property type="evidence" value="ECO:0007669"/>
    <property type="project" value="TreeGrafter"/>
</dbReference>
<dbReference type="Pfam" id="PF00482">
    <property type="entry name" value="T2SSF"/>
    <property type="match status" value="1"/>
</dbReference>
<proteinExistence type="inferred from homology"/>
<protein>
    <recommendedName>
        <fullName evidence="9">Type II secretion system protein GspF domain-containing protein</fullName>
    </recommendedName>
</protein>
<dbReference type="GO" id="GO:0005886">
    <property type="term" value="C:plasma membrane"/>
    <property type="evidence" value="ECO:0007669"/>
    <property type="project" value="UniProtKB-SubCell"/>
</dbReference>
<keyword evidence="5 8" id="KW-0812">Transmembrane</keyword>
<comment type="subcellular location">
    <subcellularLocation>
        <location evidence="1">Cell inner membrane</location>
        <topology evidence="1">Multi-pass membrane protein</topology>
    </subcellularLocation>
</comment>
<dbReference type="Proteomes" id="UP000004457">
    <property type="component" value="Unassembled WGS sequence"/>
</dbReference>
<keyword evidence="7 8" id="KW-0472">Membrane</keyword>
<keyword evidence="4" id="KW-0997">Cell inner membrane</keyword>
<dbReference type="RefSeq" id="WP_003682470.1">
    <property type="nucleotide sequence ID" value="NZ_ACEN01000106.1"/>
</dbReference>
<feature type="transmembrane region" description="Helical" evidence="8">
    <location>
        <begin position="86"/>
        <end position="106"/>
    </location>
</feature>
<keyword evidence="6 8" id="KW-1133">Transmembrane helix</keyword>
<evidence type="ECO:0000313" key="11">
    <source>
        <dbReference type="Proteomes" id="UP000004457"/>
    </source>
</evidence>
<dbReference type="EMBL" id="ACEN01000106">
    <property type="protein sequence ID" value="EEG32476.1"/>
    <property type="molecule type" value="Genomic_DNA"/>
</dbReference>
<dbReference type="InterPro" id="IPR042094">
    <property type="entry name" value="T2SS_GspF_sf"/>
</dbReference>
<evidence type="ECO:0000256" key="8">
    <source>
        <dbReference type="SAM" id="Phobius"/>
    </source>
</evidence>